<feature type="domain" description="Metallo-beta-lactamase" evidence="5">
    <location>
        <begin position="12"/>
        <end position="189"/>
    </location>
</feature>
<sequence>MKVKCLTVGVIASNCYLVWCEETKEAMVIDRGGEGKRILNEVAKEGLLVKYIVNTHGHMDHIAANAVVKEGTDAKLVIHVEDEPLLSDPEKNLSLYMGRKYCSPPADLIIREGDELTVGKQVFSVLHTPGHTKGSISLKGGGVIFSGDTLFADSVGRTDFPGGSYQELVDSIKNKILPCGDDVIVYPGHGPATNVGHERVHNPFF</sequence>
<proteinExistence type="predicted"/>
<dbReference type="SMART" id="SM00849">
    <property type="entry name" value="Lactamase_B"/>
    <property type="match status" value="1"/>
</dbReference>
<dbReference type="Proteomes" id="UP000046155">
    <property type="component" value="Unassembled WGS sequence"/>
</dbReference>
<dbReference type="EMBL" id="CDRZ01000045">
    <property type="protein sequence ID" value="CEO87992.1"/>
    <property type="molecule type" value="Genomic_DNA"/>
</dbReference>
<evidence type="ECO:0000313" key="6">
    <source>
        <dbReference type="EMBL" id="CEO87992.1"/>
    </source>
</evidence>
<dbReference type="RefSeq" id="WP_044664248.1">
    <property type="nucleotide sequence ID" value="NZ_CDRZ01000045.1"/>
</dbReference>
<dbReference type="SUPFAM" id="SSF56281">
    <property type="entry name" value="Metallo-hydrolase/oxidoreductase"/>
    <property type="match status" value="1"/>
</dbReference>
<dbReference type="Gene3D" id="3.60.15.10">
    <property type="entry name" value="Ribonuclease Z/Hydroxyacylglutathione hydrolase-like"/>
    <property type="match status" value="1"/>
</dbReference>
<gene>
    <name evidence="6" type="ORF">SSCH_1390012</name>
</gene>
<evidence type="ECO:0000256" key="3">
    <source>
        <dbReference type="ARBA" id="ARBA00022801"/>
    </source>
</evidence>
<dbReference type="CDD" id="cd06262">
    <property type="entry name" value="metallo-hydrolase-like_MBL-fold"/>
    <property type="match status" value="1"/>
</dbReference>
<evidence type="ECO:0000259" key="5">
    <source>
        <dbReference type="SMART" id="SM00849"/>
    </source>
</evidence>
<comment type="cofactor">
    <cofactor evidence="1">
        <name>Zn(2+)</name>
        <dbReference type="ChEBI" id="CHEBI:29105"/>
    </cofactor>
</comment>
<keyword evidence="7" id="KW-1185">Reference proteome</keyword>
<dbReference type="InterPro" id="IPR001279">
    <property type="entry name" value="Metallo-B-lactamas"/>
</dbReference>
<dbReference type="PANTHER" id="PTHR46233">
    <property type="entry name" value="HYDROXYACYLGLUTATHIONE HYDROLASE GLOC"/>
    <property type="match status" value="1"/>
</dbReference>
<dbReference type="OrthoDB" id="9802248at2"/>
<dbReference type="GO" id="GO:0046872">
    <property type="term" value="F:metal ion binding"/>
    <property type="evidence" value="ECO:0007669"/>
    <property type="project" value="UniProtKB-KW"/>
</dbReference>
<dbReference type="Pfam" id="PF00753">
    <property type="entry name" value="Lactamase_B"/>
    <property type="match status" value="1"/>
</dbReference>
<keyword evidence="3" id="KW-0378">Hydrolase</keyword>
<protein>
    <submittedName>
        <fullName evidence="6">Beta-lactamase-like protein</fullName>
    </submittedName>
</protein>
<dbReference type="InterPro" id="IPR051453">
    <property type="entry name" value="MBL_Glyoxalase_II"/>
</dbReference>
<evidence type="ECO:0000313" key="7">
    <source>
        <dbReference type="Proteomes" id="UP000046155"/>
    </source>
</evidence>
<reference evidence="7" key="1">
    <citation type="submission" date="2015-01" db="EMBL/GenBank/DDBJ databases">
        <authorList>
            <person name="Manzoor Shahid"/>
            <person name="Zubair Saima"/>
        </authorList>
    </citation>
    <scope>NUCLEOTIDE SEQUENCE [LARGE SCALE GENOMIC DNA]</scope>
    <source>
        <strain evidence="7">Sp3</strain>
    </source>
</reference>
<name>A0A0B7MK01_9FIRM</name>
<keyword evidence="4" id="KW-0862">Zinc</keyword>
<organism evidence="6 7">
    <name type="scientific">Syntrophaceticus schinkii</name>
    <dbReference type="NCBI Taxonomy" id="499207"/>
    <lineage>
        <taxon>Bacteria</taxon>
        <taxon>Bacillati</taxon>
        <taxon>Bacillota</taxon>
        <taxon>Clostridia</taxon>
        <taxon>Thermoanaerobacterales</taxon>
        <taxon>Thermoanaerobacterales Family III. Incertae Sedis</taxon>
        <taxon>Syntrophaceticus</taxon>
    </lineage>
</organism>
<evidence type="ECO:0000256" key="1">
    <source>
        <dbReference type="ARBA" id="ARBA00001947"/>
    </source>
</evidence>
<evidence type="ECO:0000256" key="4">
    <source>
        <dbReference type="ARBA" id="ARBA00022833"/>
    </source>
</evidence>
<dbReference type="InterPro" id="IPR036866">
    <property type="entry name" value="RibonucZ/Hydroxyglut_hydro"/>
</dbReference>
<keyword evidence="2" id="KW-0479">Metal-binding</keyword>
<dbReference type="AlphaFoldDB" id="A0A0B7MK01"/>
<dbReference type="PANTHER" id="PTHR46233:SF3">
    <property type="entry name" value="HYDROXYACYLGLUTATHIONE HYDROLASE GLOC"/>
    <property type="match status" value="1"/>
</dbReference>
<evidence type="ECO:0000256" key="2">
    <source>
        <dbReference type="ARBA" id="ARBA00022723"/>
    </source>
</evidence>
<dbReference type="GO" id="GO:0016787">
    <property type="term" value="F:hydrolase activity"/>
    <property type="evidence" value="ECO:0007669"/>
    <property type="project" value="UniProtKB-KW"/>
</dbReference>
<accession>A0A0B7MK01</accession>